<proteinExistence type="predicted"/>
<dbReference type="OrthoDB" id="1438753at2"/>
<name>A0A0A2MRK1_9FLAO</name>
<reference evidence="1 2" key="1">
    <citation type="submission" date="2013-09" db="EMBL/GenBank/DDBJ databases">
        <authorList>
            <person name="Zeng Z."/>
            <person name="Chen C."/>
        </authorList>
    </citation>
    <scope>NUCLEOTIDE SEQUENCE [LARGE SCALE GENOMIC DNA]</scope>
    <source>
        <strain evidence="1 2">WB 4.1-42</strain>
    </source>
</reference>
<dbReference type="EMBL" id="JRLY01000001">
    <property type="protein sequence ID" value="KGO94979.1"/>
    <property type="molecule type" value="Genomic_DNA"/>
</dbReference>
<dbReference type="RefSeq" id="WP_026992359.1">
    <property type="nucleotide sequence ID" value="NZ_JRLY01000001.1"/>
</dbReference>
<gene>
    <name evidence="1" type="ORF">Q766_02385</name>
</gene>
<protein>
    <submittedName>
        <fullName evidence="1">Uncharacterized protein</fullName>
    </submittedName>
</protein>
<keyword evidence="2" id="KW-1185">Reference proteome</keyword>
<comment type="caution">
    <text evidence="1">The sequence shown here is derived from an EMBL/GenBank/DDBJ whole genome shotgun (WGS) entry which is preliminary data.</text>
</comment>
<evidence type="ECO:0000313" key="1">
    <source>
        <dbReference type="EMBL" id="KGO94979.1"/>
    </source>
</evidence>
<dbReference type="eggNOG" id="ENOG5032D8T">
    <property type="taxonomic scope" value="Bacteria"/>
</dbReference>
<accession>A0A0A2MRK1</accession>
<evidence type="ECO:0000313" key="2">
    <source>
        <dbReference type="Proteomes" id="UP000030111"/>
    </source>
</evidence>
<dbReference type="STRING" id="1121898.GCA_000422725_00948"/>
<dbReference type="Proteomes" id="UP000030111">
    <property type="component" value="Unassembled WGS sequence"/>
</dbReference>
<dbReference type="AlphaFoldDB" id="A0A0A2MRK1"/>
<sequence>MKQTDIQFYKITRSMISGEKEIKAVIPYDSYAVFKNPALLADNNKFTMVKGRNTYDVVPYQDVFNFAISEKLKIALEQNGITGWLCYPIIIDGIKGNYFGFWVTGKGGRVTKFDKDGAVPMLKPLKWDQTAWDGSDIFNIEDTGIKACTPRAAEIFHQFNCKSIIVKPL</sequence>
<organism evidence="1 2">
    <name type="scientific">Flavobacterium subsaxonicum WB 4.1-42 = DSM 21790</name>
    <dbReference type="NCBI Taxonomy" id="1121898"/>
    <lineage>
        <taxon>Bacteria</taxon>
        <taxon>Pseudomonadati</taxon>
        <taxon>Bacteroidota</taxon>
        <taxon>Flavobacteriia</taxon>
        <taxon>Flavobacteriales</taxon>
        <taxon>Flavobacteriaceae</taxon>
        <taxon>Flavobacterium</taxon>
    </lineage>
</organism>